<keyword evidence="2" id="KW-1003">Cell membrane</keyword>
<evidence type="ECO:0000256" key="3">
    <source>
        <dbReference type="ARBA" id="ARBA00022670"/>
    </source>
</evidence>
<dbReference type="EMBL" id="NRSJ01000081">
    <property type="protein sequence ID" value="MBK1707321.1"/>
    <property type="molecule type" value="Genomic_DNA"/>
</dbReference>
<feature type="transmembrane region" description="Helical" evidence="8">
    <location>
        <begin position="105"/>
        <end position="130"/>
    </location>
</feature>
<feature type="transmembrane region" description="Helical" evidence="8">
    <location>
        <begin position="7"/>
        <end position="28"/>
    </location>
</feature>
<proteinExistence type="predicted"/>
<comment type="subcellular location">
    <subcellularLocation>
        <location evidence="1">Cell membrane</location>
        <topology evidence="1">Multi-pass membrane protein</topology>
    </subcellularLocation>
</comment>
<feature type="transmembrane region" description="Helical" evidence="8">
    <location>
        <begin position="136"/>
        <end position="157"/>
    </location>
</feature>
<evidence type="ECO:0000256" key="5">
    <source>
        <dbReference type="ARBA" id="ARBA00022801"/>
    </source>
</evidence>
<evidence type="ECO:0000313" key="9">
    <source>
        <dbReference type="EMBL" id="MBK1707321.1"/>
    </source>
</evidence>
<evidence type="ECO:0000256" key="6">
    <source>
        <dbReference type="ARBA" id="ARBA00022989"/>
    </source>
</evidence>
<dbReference type="InterPro" id="IPR019127">
    <property type="entry name" value="Exosortase"/>
</dbReference>
<keyword evidence="3" id="KW-0645">Protease</keyword>
<dbReference type="Proteomes" id="UP001296776">
    <property type="component" value="Unassembled WGS sequence"/>
</dbReference>
<dbReference type="NCBIfam" id="TIGR04178">
    <property type="entry name" value="exo_archaeo"/>
    <property type="match status" value="1"/>
</dbReference>
<dbReference type="GO" id="GO:0006508">
    <property type="term" value="P:proteolysis"/>
    <property type="evidence" value="ECO:0007669"/>
    <property type="project" value="UniProtKB-KW"/>
</dbReference>
<evidence type="ECO:0000256" key="7">
    <source>
        <dbReference type="ARBA" id="ARBA00023136"/>
    </source>
</evidence>
<dbReference type="GO" id="GO:0008233">
    <property type="term" value="F:peptidase activity"/>
    <property type="evidence" value="ECO:0007669"/>
    <property type="project" value="UniProtKB-KW"/>
</dbReference>
<dbReference type="InterPro" id="IPR026392">
    <property type="entry name" value="Exo/Archaeosortase_dom"/>
</dbReference>
<keyword evidence="10" id="KW-1185">Reference proteome</keyword>
<comment type="caution">
    <text evidence="9">The sequence shown here is derived from an EMBL/GenBank/DDBJ whole genome shotgun (WGS) entry which is preliminary data.</text>
</comment>
<sequence length="168" mass="18040">MRSKLTPLLPAIAFLGVFLVLDLAYLWAKNNGLKPLLIDTVTVQPSAHLLNLLLETKVAAEGHLLVAEGVRISVLNGCDGIEAMLMLAAAILVARRAWAVKAAGIAAGVILIWSINQLRVAALFASYIHAPDWFESIHGLIGPVVVVGAAALFFLWWSRDGAWRSNPA</sequence>
<evidence type="ECO:0000256" key="4">
    <source>
        <dbReference type="ARBA" id="ARBA00022692"/>
    </source>
</evidence>
<keyword evidence="6 8" id="KW-1133">Transmembrane helix</keyword>
<protein>
    <recommendedName>
        <fullName evidence="11">Exosortase/archaeosortase family protein</fullName>
    </recommendedName>
</protein>
<dbReference type="RefSeq" id="WP_200348808.1">
    <property type="nucleotide sequence ID" value="NZ_NRSJ01000081.1"/>
</dbReference>
<dbReference type="GO" id="GO:0005886">
    <property type="term" value="C:plasma membrane"/>
    <property type="evidence" value="ECO:0007669"/>
    <property type="project" value="UniProtKB-SubCell"/>
</dbReference>
<evidence type="ECO:0000256" key="8">
    <source>
        <dbReference type="SAM" id="Phobius"/>
    </source>
</evidence>
<reference evidence="9" key="2">
    <citation type="journal article" date="2020" name="Microorganisms">
        <title>Osmotic Adaptation and Compatible Solute Biosynthesis of Phototrophic Bacteria as Revealed from Genome Analyses.</title>
        <authorList>
            <person name="Imhoff J.F."/>
            <person name="Rahn T."/>
            <person name="Kunzel S."/>
            <person name="Keller A."/>
            <person name="Neulinger S.C."/>
        </authorList>
    </citation>
    <scope>NUCLEOTIDE SEQUENCE</scope>
    <source>
        <strain evidence="9">DSM 11080</strain>
    </source>
</reference>
<evidence type="ECO:0008006" key="11">
    <source>
        <dbReference type="Google" id="ProtNLM"/>
    </source>
</evidence>
<keyword evidence="5" id="KW-0378">Hydrolase</keyword>
<name>A0AAJ0U8R0_9GAMM</name>
<feature type="transmembrane region" description="Helical" evidence="8">
    <location>
        <begin position="72"/>
        <end position="93"/>
    </location>
</feature>
<dbReference type="Pfam" id="PF09721">
    <property type="entry name" value="Exosortase_EpsH"/>
    <property type="match status" value="1"/>
</dbReference>
<accession>A0AAJ0U8R0</accession>
<gene>
    <name evidence="9" type="ORF">CKO40_23005</name>
</gene>
<evidence type="ECO:0000256" key="1">
    <source>
        <dbReference type="ARBA" id="ARBA00004651"/>
    </source>
</evidence>
<reference evidence="9" key="1">
    <citation type="submission" date="2017-08" db="EMBL/GenBank/DDBJ databases">
        <authorList>
            <person name="Imhoff J.F."/>
            <person name="Rahn T."/>
            <person name="Kuenzel S."/>
            <person name="Neulinger S.C."/>
        </authorList>
    </citation>
    <scope>NUCLEOTIDE SEQUENCE</scope>
    <source>
        <strain evidence="9">DSM 11080</strain>
    </source>
</reference>
<evidence type="ECO:0000256" key="2">
    <source>
        <dbReference type="ARBA" id="ARBA00022475"/>
    </source>
</evidence>
<keyword evidence="4 8" id="KW-0812">Transmembrane</keyword>
<dbReference type="AlphaFoldDB" id="A0AAJ0U8R0"/>
<evidence type="ECO:0000313" key="10">
    <source>
        <dbReference type="Proteomes" id="UP001296776"/>
    </source>
</evidence>
<organism evidence="9 10">
    <name type="scientific">Halochromatium glycolicum</name>
    <dbReference type="NCBI Taxonomy" id="85075"/>
    <lineage>
        <taxon>Bacteria</taxon>
        <taxon>Pseudomonadati</taxon>
        <taxon>Pseudomonadota</taxon>
        <taxon>Gammaproteobacteria</taxon>
        <taxon>Chromatiales</taxon>
        <taxon>Chromatiaceae</taxon>
        <taxon>Halochromatium</taxon>
    </lineage>
</organism>
<keyword evidence="7 8" id="KW-0472">Membrane</keyword>